<sequence>MTQNKRTRPTYSQEFKEQAVAKYLE</sequence>
<dbReference type="EMBL" id="FWZT01000053">
    <property type="protein sequence ID" value="SMF84321.1"/>
    <property type="molecule type" value="Genomic_DNA"/>
</dbReference>
<evidence type="ECO:0000313" key="4">
    <source>
        <dbReference type="EMBL" id="SMF84544.1"/>
    </source>
</evidence>
<feature type="non-terminal residue" evidence="3">
    <location>
        <position position="25"/>
    </location>
</feature>
<gene>
    <name evidence="2" type="ORF">SAMN06296036_102442</name>
    <name evidence="3" type="ORF">SAMN06296036_15311</name>
    <name evidence="4" type="ORF">SAMN06296036_1571</name>
</gene>
<keyword evidence="5" id="KW-1185">Reference proteome</keyword>
<feature type="compositionally biased region" description="Basic and acidic residues" evidence="1">
    <location>
        <begin position="14"/>
        <end position="25"/>
    </location>
</feature>
<evidence type="ECO:0000313" key="5">
    <source>
        <dbReference type="Proteomes" id="UP000192907"/>
    </source>
</evidence>
<proteinExistence type="predicted"/>
<feature type="region of interest" description="Disordered" evidence="1">
    <location>
        <begin position="1"/>
        <end position="25"/>
    </location>
</feature>
<evidence type="ECO:0000313" key="3">
    <source>
        <dbReference type="EMBL" id="SMF84321.1"/>
    </source>
</evidence>
<dbReference type="Proteomes" id="UP000192907">
    <property type="component" value="Unassembled WGS sequence"/>
</dbReference>
<accession>A0A1Y6CSB5</accession>
<evidence type="ECO:0000256" key="1">
    <source>
        <dbReference type="SAM" id="MobiDB-lite"/>
    </source>
</evidence>
<dbReference type="EMBL" id="FWZT01000002">
    <property type="protein sequence ID" value="SME98309.1"/>
    <property type="molecule type" value="Genomic_DNA"/>
</dbReference>
<dbReference type="AlphaFoldDB" id="A0A1Y6CSB5"/>
<dbReference type="EMBL" id="FWZT01000057">
    <property type="protein sequence ID" value="SMF84544.1"/>
    <property type="molecule type" value="Genomic_DNA"/>
</dbReference>
<reference evidence="5" key="2">
    <citation type="submission" date="2017-04" db="EMBL/GenBank/DDBJ databases">
        <authorList>
            <person name="Varghese N."/>
            <person name="Submissions S."/>
        </authorList>
    </citation>
    <scope>NUCLEOTIDE SEQUENCE [LARGE SCALE GENOMIC DNA]</scope>
    <source>
        <strain evidence="5">RKEM611</strain>
    </source>
</reference>
<evidence type="ECO:0000313" key="2">
    <source>
        <dbReference type="EMBL" id="SME98309.1"/>
    </source>
</evidence>
<reference evidence="3" key="1">
    <citation type="submission" date="2017-04" db="EMBL/GenBank/DDBJ databases">
        <authorList>
            <person name="Afonso C.L."/>
            <person name="Miller P.J."/>
            <person name="Scott M.A."/>
            <person name="Spackman E."/>
            <person name="Goraichik I."/>
            <person name="Dimitrov K.M."/>
            <person name="Suarez D.L."/>
            <person name="Swayne D.E."/>
        </authorList>
    </citation>
    <scope>NUCLEOTIDE SEQUENCE [LARGE SCALE GENOMIC DNA]</scope>
    <source>
        <strain evidence="3">RKEM611</strain>
    </source>
</reference>
<protein>
    <submittedName>
        <fullName evidence="3">Uncharacterized protein</fullName>
    </submittedName>
</protein>
<organism evidence="3 5">
    <name type="scientific">Pseudobacteriovorax antillogorgiicola</name>
    <dbReference type="NCBI Taxonomy" id="1513793"/>
    <lineage>
        <taxon>Bacteria</taxon>
        <taxon>Pseudomonadati</taxon>
        <taxon>Bdellovibrionota</taxon>
        <taxon>Oligoflexia</taxon>
        <taxon>Oligoflexales</taxon>
        <taxon>Pseudobacteriovoracaceae</taxon>
        <taxon>Pseudobacteriovorax</taxon>
    </lineage>
</organism>
<name>A0A1Y6CSB5_9BACT</name>